<keyword evidence="5" id="KW-0325">Glycoprotein</keyword>
<dbReference type="PROSITE" id="PS00131">
    <property type="entry name" value="CARBOXYPEPT_SER_SER"/>
    <property type="match status" value="1"/>
</dbReference>
<evidence type="ECO:0000256" key="1">
    <source>
        <dbReference type="ARBA" id="ARBA00009431"/>
    </source>
</evidence>
<evidence type="ECO:0000313" key="7">
    <source>
        <dbReference type="Proteomes" id="UP001287356"/>
    </source>
</evidence>
<evidence type="ECO:0000313" key="6">
    <source>
        <dbReference type="EMBL" id="KAK3369444.1"/>
    </source>
</evidence>
<protein>
    <submittedName>
        <fullName evidence="6">Alpha/Beta hydrolase protein</fullName>
    </submittedName>
</protein>
<dbReference type="InterPro" id="IPR029058">
    <property type="entry name" value="AB_hydrolase_fold"/>
</dbReference>
<keyword evidence="4 6" id="KW-0378">Hydrolase</keyword>
<dbReference type="EMBL" id="JAULSN010000006">
    <property type="protein sequence ID" value="KAK3369444.1"/>
    <property type="molecule type" value="Genomic_DNA"/>
</dbReference>
<keyword evidence="2" id="KW-0121">Carboxypeptidase</keyword>
<evidence type="ECO:0000256" key="4">
    <source>
        <dbReference type="ARBA" id="ARBA00022801"/>
    </source>
</evidence>
<dbReference type="Pfam" id="PF00450">
    <property type="entry name" value="Peptidase_S10"/>
    <property type="match status" value="1"/>
</dbReference>
<dbReference type="InterPro" id="IPR001563">
    <property type="entry name" value="Peptidase_S10"/>
</dbReference>
<evidence type="ECO:0000256" key="5">
    <source>
        <dbReference type="ARBA" id="ARBA00023180"/>
    </source>
</evidence>
<reference evidence="6" key="2">
    <citation type="submission" date="2023-06" db="EMBL/GenBank/DDBJ databases">
        <authorList>
            <consortium name="Lawrence Berkeley National Laboratory"/>
            <person name="Haridas S."/>
            <person name="Hensen N."/>
            <person name="Bonometti L."/>
            <person name="Westerberg I."/>
            <person name="Brannstrom I.O."/>
            <person name="Guillou S."/>
            <person name="Cros-Aarteil S."/>
            <person name="Calhoun S."/>
            <person name="Kuo A."/>
            <person name="Mondo S."/>
            <person name="Pangilinan J."/>
            <person name="Riley R."/>
            <person name="Labutti K."/>
            <person name="Andreopoulos B."/>
            <person name="Lipzen A."/>
            <person name="Chen C."/>
            <person name="Yanf M."/>
            <person name="Daum C."/>
            <person name="Ng V."/>
            <person name="Clum A."/>
            <person name="Steindorff A."/>
            <person name="Ohm R."/>
            <person name="Martin F."/>
            <person name="Silar P."/>
            <person name="Natvig D."/>
            <person name="Lalanne C."/>
            <person name="Gautier V."/>
            <person name="Ament-Velasquez S.L."/>
            <person name="Kruys A."/>
            <person name="Hutchinson M.I."/>
            <person name="Powell A.J."/>
            <person name="Barry K."/>
            <person name="Miller A.N."/>
            <person name="Grigoriev I.V."/>
            <person name="Debuchy R."/>
            <person name="Gladieux P."/>
            <person name="Thoren M.H."/>
            <person name="Johannesson H."/>
        </authorList>
    </citation>
    <scope>NUCLEOTIDE SEQUENCE</scope>
    <source>
        <strain evidence="6">CBS 958.72</strain>
    </source>
</reference>
<keyword evidence="3" id="KW-0645">Protease</keyword>
<proteinExistence type="inferred from homology"/>
<dbReference type="Gene3D" id="3.40.50.1820">
    <property type="entry name" value="alpha/beta hydrolase"/>
    <property type="match status" value="2"/>
</dbReference>
<comment type="caution">
    <text evidence="6">The sequence shown here is derived from an EMBL/GenBank/DDBJ whole genome shotgun (WGS) entry which is preliminary data.</text>
</comment>
<comment type="similarity">
    <text evidence="1">Belongs to the peptidase S10 family.</text>
</comment>
<name>A0AAE0K3K0_9PEZI</name>
<dbReference type="GO" id="GO:0006508">
    <property type="term" value="P:proteolysis"/>
    <property type="evidence" value="ECO:0007669"/>
    <property type="project" value="UniProtKB-KW"/>
</dbReference>
<reference evidence="6" key="1">
    <citation type="journal article" date="2023" name="Mol. Phylogenet. Evol.">
        <title>Genome-scale phylogeny and comparative genomics of the fungal order Sordariales.</title>
        <authorList>
            <person name="Hensen N."/>
            <person name="Bonometti L."/>
            <person name="Westerberg I."/>
            <person name="Brannstrom I.O."/>
            <person name="Guillou S."/>
            <person name="Cros-Aarteil S."/>
            <person name="Calhoun S."/>
            <person name="Haridas S."/>
            <person name="Kuo A."/>
            <person name="Mondo S."/>
            <person name="Pangilinan J."/>
            <person name="Riley R."/>
            <person name="LaButti K."/>
            <person name="Andreopoulos B."/>
            <person name="Lipzen A."/>
            <person name="Chen C."/>
            <person name="Yan M."/>
            <person name="Daum C."/>
            <person name="Ng V."/>
            <person name="Clum A."/>
            <person name="Steindorff A."/>
            <person name="Ohm R.A."/>
            <person name="Martin F."/>
            <person name="Silar P."/>
            <person name="Natvig D.O."/>
            <person name="Lalanne C."/>
            <person name="Gautier V."/>
            <person name="Ament-Velasquez S.L."/>
            <person name="Kruys A."/>
            <person name="Hutchinson M.I."/>
            <person name="Powell A.J."/>
            <person name="Barry K."/>
            <person name="Miller A.N."/>
            <person name="Grigoriev I.V."/>
            <person name="Debuchy R."/>
            <person name="Gladieux P."/>
            <person name="Hiltunen Thoren M."/>
            <person name="Johannesson H."/>
        </authorList>
    </citation>
    <scope>NUCLEOTIDE SEQUENCE</scope>
    <source>
        <strain evidence="6">CBS 958.72</strain>
    </source>
</reference>
<sequence length="357" mass="38653">MGGVRLRFPPSSSATRRLESALSLGHLLKSRIGEVPSSDGIKKEDFVEIKLQNWRASHLSRRKYGELLWQPHPPRVSLLRQAFKDLASRGTDPSKIHIWGEGLFSLQGEALVIDGLQVTLARQHGLITGLPTLHPDAIADKARADGLVKLLAFLQDENRDFGLFTESYGGHYELEFASYFESQNAAITSGSVSGQKIDLMALGTNSGQLITLSQYKSYISAYNSKCVPALAKCTSQTGSNSACGTADSTWDNAVEAPIENANDFDVYDSAAVVKAIGAKSTYAECPNAPYEKFANTGDGARSFLSSLSTVVQSGIQVLIWAGDADWICNWMGGIVAAMLIAATGRTAWHDYDRVGRD</sequence>
<gene>
    <name evidence="6" type="ORF">B0T24DRAFT_708038</name>
</gene>
<keyword evidence="7" id="KW-1185">Reference proteome</keyword>
<dbReference type="InterPro" id="IPR018202">
    <property type="entry name" value="Ser_caboxypep_ser_AS"/>
</dbReference>
<accession>A0AAE0K3K0</accession>
<evidence type="ECO:0000256" key="2">
    <source>
        <dbReference type="ARBA" id="ARBA00022645"/>
    </source>
</evidence>
<dbReference type="GO" id="GO:0004185">
    <property type="term" value="F:serine-type carboxypeptidase activity"/>
    <property type="evidence" value="ECO:0007669"/>
    <property type="project" value="InterPro"/>
</dbReference>
<organism evidence="6 7">
    <name type="scientific">Lasiosphaeria ovina</name>
    <dbReference type="NCBI Taxonomy" id="92902"/>
    <lineage>
        <taxon>Eukaryota</taxon>
        <taxon>Fungi</taxon>
        <taxon>Dikarya</taxon>
        <taxon>Ascomycota</taxon>
        <taxon>Pezizomycotina</taxon>
        <taxon>Sordariomycetes</taxon>
        <taxon>Sordariomycetidae</taxon>
        <taxon>Sordariales</taxon>
        <taxon>Lasiosphaeriaceae</taxon>
        <taxon>Lasiosphaeria</taxon>
    </lineage>
</organism>
<dbReference type="SUPFAM" id="SSF53474">
    <property type="entry name" value="alpha/beta-Hydrolases"/>
    <property type="match status" value="1"/>
</dbReference>
<evidence type="ECO:0000256" key="3">
    <source>
        <dbReference type="ARBA" id="ARBA00022670"/>
    </source>
</evidence>
<dbReference type="Proteomes" id="UP001287356">
    <property type="component" value="Unassembled WGS sequence"/>
</dbReference>
<dbReference type="AlphaFoldDB" id="A0AAE0K3K0"/>